<proteinExistence type="predicted"/>
<dbReference type="AlphaFoldDB" id="A0A9X2DML9"/>
<feature type="compositionally biased region" description="Basic and acidic residues" evidence="1">
    <location>
        <begin position="130"/>
        <end position="140"/>
    </location>
</feature>
<evidence type="ECO:0000313" key="2">
    <source>
        <dbReference type="EMBL" id="MCM3713073.1"/>
    </source>
</evidence>
<keyword evidence="3" id="KW-1185">Reference proteome</keyword>
<evidence type="ECO:0000313" key="3">
    <source>
        <dbReference type="Proteomes" id="UP001139179"/>
    </source>
</evidence>
<comment type="caution">
    <text evidence="2">The sequence shown here is derived from an EMBL/GenBank/DDBJ whole genome shotgun (WGS) entry which is preliminary data.</text>
</comment>
<name>A0A9X2DML9_9BACI</name>
<accession>A0A9X2DML9</accession>
<dbReference type="InterPro" id="IPR025953">
    <property type="entry name" value="YlbD_coat"/>
</dbReference>
<feature type="compositionally biased region" description="Polar residues" evidence="1">
    <location>
        <begin position="119"/>
        <end position="129"/>
    </location>
</feature>
<reference evidence="2" key="1">
    <citation type="submission" date="2022-05" db="EMBL/GenBank/DDBJ databases">
        <title>Comparative Genomics of Spacecraft Associated Microbes.</title>
        <authorList>
            <person name="Tran M.T."/>
            <person name="Wright A."/>
            <person name="Seuylemezian A."/>
            <person name="Eisen J."/>
            <person name="Coil D."/>
        </authorList>
    </citation>
    <scope>NUCLEOTIDE SEQUENCE</scope>
    <source>
        <strain evidence="2">214.1.1</strain>
    </source>
</reference>
<feature type="region of interest" description="Disordered" evidence="1">
    <location>
        <begin position="57"/>
        <end position="80"/>
    </location>
</feature>
<feature type="region of interest" description="Disordered" evidence="1">
    <location>
        <begin position="119"/>
        <end position="140"/>
    </location>
</feature>
<gene>
    <name evidence="2" type="ORF">M3202_03185</name>
</gene>
<evidence type="ECO:0000256" key="1">
    <source>
        <dbReference type="SAM" id="MobiDB-lite"/>
    </source>
</evidence>
<dbReference type="RefSeq" id="WP_251221909.1">
    <property type="nucleotide sequence ID" value="NZ_JAMBOL010000002.1"/>
</dbReference>
<dbReference type="EMBL" id="JAMBOL010000002">
    <property type="protein sequence ID" value="MCM3713073.1"/>
    <property type="molecule type" value="Genomic_DNA"/>
</dbReference>
<protein>
    <submittedName>
        <fullName evidence="2">YlbD family protein</fullName>
    </submittedName>
</protein>
<dbReference type="Proteomes" id="UP001139179">
    <property type="component" value="Unassembled WGS sequence"/>
</dbReference>
<organism evidence="2 3">
    <name type="scientific">Halalkalibacter oceani</name>
    <dbReference type="NCBI Taxonomy" id="1653776"/>
    <lineage>
        <taxon>Bacteria</taxon>
        <taxon>Bacillati</taxon>
        <taxon>Bacillota</taxon>
        <taxon>Bacilli</taxon>
        <taxon>Bacillales</taxon>
        <taxon>Bacillaceae</taxon>
        <taxon>Halalkalibacter</taxon>
    </lineage>
</organism>
<dbReference type="Pfam" id="PF14071">
    <property type="entry name" value="YlbD_coat"/>
    <property type="match status" value="1"/>
</dbReference>
<sequence length="140" mass="16175">MEKNQELHPSVQQFKEFMKQHPALIAEVKANRRSLQTIYEEWSILGPEHEQWQTYRSVKAEAAQEPVEEETASNSNSTASDTLGQVMGLIRRMNVQDLQNHLAQFSSVLANVQNVIQTFQRPSNQPSQKPQDHPFSFRRD</sequence>